<evidence type="ECO:0000256" key="13">
    <source>
        <dbReference type="ARBA" id="ARBA00044969"/>
    </source>
</evidence>
<evidence type="ECO:0000256" key="7">
    <source>
        <dbReference type="ARBA" id="ARBA00022806"/>
    </source>
</evidence>
<dbReference type="InterPro" id="IPR013020">
    <property type="entry name" value="Rad3/Chl1-like"/>
</dbReference>
<keyword evidence="11" id="KW-0413">Isomerase</keyword>
<keyword evidence="10" id="KW-0411">Iron-sulfur</keyword>
<evidence type="ECO:0000259" key="17">
    <source>
        <dbReference type="PROSITE" id="PS51193"/>
    </source>
</evidence>
<dbReference type="InterPro" id="IPR045028">
    <property type="entry name" value="DinG/Rad3-like"/>
</dbReference>
<dbReference type="GO" id="GO:0005524">
    <property type="term" value="F:ATP binding"/>
    <property type="evidence" value="ECO:0007669"/>
    <property type="project" value="UniProtKB-KW"/>
</dbReference>
<comment type="caution">
    <text evidence="18">The sequence shown here is derived from an EMBL/GenBank/DDBJ whole genome shotgun (WGS) entry which is preliminary data.</text>
</comment>
<comment type="cofactor">
    <cofactor evidence="1">
        <name>[4Fe-4S] cluster</name>
        <dbReference type="ChEBI" id="CHEBI:49883"/>
    </cofactor>
</comment>
<dbReference type="PANTHER" id="PTHR11472">
    <property type="entry name" value="DNA REPAIR DEAD HELICASE RAD3/XP-D SUBFAMILY MEMBER"/>
    <property type="match status" value="1"/>
</dbReference>
<evidence type="ECO:0000256" key="15">
    <source>
        <dbReference type="SAM" id="Coils"/>
    </source>
</evidence>
<dbReference type="GO" id="GO:0016818">
    <property type="term" value="F:hydrolase activity, acting on acid anhydrides, in phosphorus-containing anhydrides"/>
    <property type="evidence" value="ECO:0007669"/>
    <property type="project" value="InterPro"/>
</dbReference>
<evidence type="ECO:0000256" key="2">
    <source>
        <dbReference type="ARBA" id="ARBA00004123"/>
    </source>
</evidence>
<dbReference type="GO" id="GO:0046872">
    <property type="term" value="F:metal ion binding"/>
    <property type="evidence" value="ECO:0007669"/>
    <property type="project" value="UniProtKB-KW"/>
</dbReference>
<dbReference type="SMART" id="SM00488">
    <property type="entry name" value="DEXDc2"/>
    <property type="match status" value="1"/>
</dbReference>
<organism evidence="18 19">
    <name type="scientific">Gryllus longicercus</name>
    <dbReference type="NCBI Taxonomy" id="2509291"/>
    <lineage>
        <taxon>Eukaryota</taxon>
        <taxon>Metazoa</taxon>
        <taxon>Ecdysozoa</taxon>
        <taxon>Arthropoda</taxon>
        <taxon>Hexapoda</taxon>
        <taxon>Insecta</taxon>
        <taxon>Pterygota</taxon>
        <taxon>Neoptera</taxon>
        <taxon>Polyneoptera</taxon>
        <taxon>Orthoptera</taxon>
        <taxon>Ensifera</taxon>
        <taxon>Gryllidea</taxon>
        <taxon>Grylloidea</taxon>
        <taxon>Gryllidae</taxon>
        <taxon>Gryllinae</taxon>
        <taxon>Gryllus</taxon>
    </lineage>
</organism>
<accession>A0AAN9ZJ32</accession>
<feature type="region of interest" description="Disordered" evidence="16">
    <location>
        <begin position="147"/>
        <end position="166"/>
    </location>
</feature>
<sequence>MGPYSLRGTLKDNILEPPHEFPFPFTPYPIQQDFMTALYVALEGSKLGIFESPTGTGKSMSMICGALTWLEDNEKRIHHSLELAAATTVSVSDGDEDWITEQARQLEEAAIRAEKKKQLILLEAKVKEMETIAKKVTARRKNSESKKLLSTTIQTKRDEEKVKEDTDDDLLLEDYSEVMDKKTEEEGDENKEEYVVTKIFFCSRTHSQLSQLVSELRRSVHSDKRVTCLASRQSYCINPSVRSLGNLSLINDRCLDLQEGRASTARDKDGCTTKRARRCGGCPQKAQERVQALRDEILVEVSDVEELVKKGTELKACPYYAARAALKDAQVVLLPYNTLLHAATREAVGISLAGNIVIIDEAHNLLDTIAHMHSAEVTGQQLSDALTQLNAYRSRYESRFSAINMLRLDQLIFYIERLLRILRTNITKGQITPANAYKGPVTTVYQLMDFATAAGVESINPYLLLEFCLKSKLAHKLRGFANKGPSVVQVHERKPTGLKAFLDGIQKGNTEPTVDEEPSDSTNEPVSKNAILPILSFLECLMSRSGDGRVVCSQQATLGASRLKFLLLNPAEYFKSVVQEARAVIVAGGTMQPLSEFTDQLFRAAGGSSERLAQFSCDHIVPPENILPIALVKGPTGRELNFSYETRSLPDMILEVERILSNVCNIVPGGIVCFFPSYDYEQQVFSFMQKSGTLEKLQLKKKIFREPKKSSQVDQVLRDYALAINRSKSSDRKGGALMLSVVGGKLSEGLNFSDDLGRLVLVVGMPYPNSKSPELQEKMNYLNTHMGAGTGQKHYEALCMKAVNQSIGRAIRHREDYATVLLVDKRYIRPSVQAGLPGWIQRSLRSCDKFGQALAQIRQFFLNKKAH</sequence>
<dbReference type="InterPro" id="IPR006555">
    <property type="entry name" value="ATP-dep_Helicase_C"/>
</dbReference>
<comment type="catalytic activity">
    <reaction evidence="14">
        <text>ATP + H2O = ADP + phosphate + H(+)</text>
        <dbReference type="Rhea" id="RHEA:13065"/>
        <dbReference type="ChEBI" id="CHEBI:15377"/>
        <dbReference type="ChEBI" id="CHEBI:15378"/>
        <dbReference type="ChEBI" id="CHEBI:30616"/>
        <dbReference type="ChEBI" id="CHEBI:43474"/>
        <dbReference type="ChEBI" id="CHEBI:456216"/>
        <dbReference type="EC" id="5.6.2.3"/>
    </reaction>
</comment>
<evidence type="ECO:0000256" key="14">
    <source>
        <dbReference type="ARBA" id="ARBA00048954"/>
    </source>
</evidence>
<evidence type="ECO:0000256" key="9">
    <source>
        <dbReference type="ARBA" id="ARBA00023004"/>
    </source>
</evidence>
<evidence type="ECO:0000256" key="1">
    <source>
        <dbReference type="ARBA" id="ARBA00001966"/>
    </source>
</evidence>
<feature type="coiled-coil region" evidence="15">
    <location>
        <begin position="103"/>
        <end position="132"/>
    </location>
</feature>
<dbReference type="GO" id="GO:0034085">
    <property type="term" value="P:establishment of sister chromatid cohesion"/>
    <property type="evidence" value="ECO:0007669"/>
    <property type="project" value="TreeGrafter"/>
</dbReference>
<dbReference type="EMBL" id="JAZDUA010000007">
    <property type="protein sequence ID" value="KAK7873944.1"/>
    <property type="molecule type" value="Genomic_DNA"/>
</dbReference>
<protein>
    <recommendedName>
        <fullName evidence="13">DNA 5'-3' helicase</fullName>
        <ecNumber evidence="13">5.6.2.3</ecNumber>
    </recommendedName>
</protein>
<dbReference type="Proteomes" id="UP001378592">
    <property type="component" value="Unassembled WGS sequence"/>
</dbReference>
<evidence type="ECO:0000256" key="8">
    <source>
        <dbReference type="ARBA" id="ARBA00022840"/>
    </source>
</evidence>
<name>A0AAN9ZJ32_9ORTH</name>
<dbReference type="InterPro" id="IPR027417">
    <property type="entry name" value="P-loop_NTPase"/>
</dbReference>
<evidence type="ECO:0000313" key="19">
    <source>
        <dbReference type="Proteomes" id="UP001378592"/>
    </source>
</evidence>
<dbReference type="GO" id="GO:0005634">
    <property type="term" value="C:nucleus"/>
    <property type="evidence" value="ECO:0007669"/>
    <property type="project" value="UniProtKB-SubCell"/>
</dbReference>
<feature type="domain" description="Helicase ATP-binding" evidence="17">
    <location>
        <begin position="17"/>
        <end position="412"/>
    </location>
</feature>
<keyword evidence="5" id="KW-0547">Nucleotide-binding</keyword>
<dbReference type="GO" id="GO:0043139">
    <property type="term" value="F:5'-3' DNA helicase activity"/>
    <property type="evidence" value="ECO:0007669"/>
    <property type="project" value="UniProtKB-EC"/>
</dbReference>
<keyword evidence="12" id="KW-0539">Nucleus</keyword>
<dbReference type="PROSITE" id="PS51193">
    <property type="entry name" value="HELICASE_ATP_BIND_2"/>
    <property type="match status" value="1"/>
</dbReference>
<keyword evidence="7" id="KW-0347">Helicase</keyword>
<dbReference type="InterPro" id="IPR014013">
    <property type="entry name" value="Helic_SF1/SF2_ATP-bd_DinG/Rad3"/>
</dbReference>
<proteinExistence type="inferred from homology"/>
<dbReference type="Pfam" id="PF06733">
    <property type="entry name" value="DEAD_2"/>
    <property type="match status" value="1"/>
</dbReference>
<evidence type="ECO:0000256" key="4">
    <source>
        <dbReference type="ARBA" id="ARBA00022723"/>
    </source>
</evidence>
<evidence type="ECO:0000256" key="3">
    <source>
        <dbReference type="ARBA" id="ARBA00008435"/>
    </source>
</evidence>
<evidence type="ECO:0000256" key="16">
    <source>
        <dbReference type="SAM" id="MobiDB-lite"/>
    </source>
</evidence>
<dbReference type="SUPFAM" id="SSF52540">
    <property type="entry name" value="P-loop containing nucleoside triphosphate hydrolases"/>
    <property type="match status" value="1"/>
</dbReference>
<dbReference type="SMART" id="SM00491">
    <property type="entry name" value="HELICc2"/>
    <property type="match status" value="1"/>
</dbReference>
<evidence type="ECO:0000313" key="18">
    <source>
        <dbReference type="EMBL" id="KAK7873944.1"/>
    </source>
</evidence>
<keyword evidence="9" id="KW-0408">Iron</keyword>
<keyword evidence="8" id="KW-0067">ATP-binding</keyword>
<dbReference type="CDD" id="cd18788">
    <property type="entry name" value="SF2_C_XPD"/>
    <property type="match status" value="1"/>
</dbReference>
<dbReference type="FunFam" id="3.40.50.300:FF:001372">
    <property type="entry name" value="ATP-dependent DNA helicase chl1"/>
    <property type="match status" value="1"/>
</dbReference>
<dbReference type="InterPro" id="IPR006554">
    <property type="entry name" value="Helicase-like_DEXD_c2"/>
</dbReference>
<dbReference type="InterPro" id="IPR010614">
    <property type="entry name" value="RAD3-like_helicase_DEAD"/>
</dbReference>
<evidence type="ECO:0000256" key="11">
    <source>
        <dbReference type="ARBA" id="ARBA00023235"/>
    </source>
</evidence>
<dbReference type="AlphaFoldDB" id="A0AAN9ZJ32"/>
<evidence type="ECO:0000256" key="6">
    <source>
        <dbReference type="ARBA" id="ARBA00022801"/>
    </source>
</evidence>
<comment type="similarity">
    <text evidence="3">Belongs to the DEAD box helicase family. DEAH subfamily. DDX11/CHL1 sub-subfamily.</text>
</comment>
<dbReference type="NCBIfam" id="TIGR00604">
    <property type="entry name" value="rad3"/>
    <property type="match status" value="1"/>
</dbReference>
<reference evidence="18 19" key="1">
    <citation type="submission" date="2024-03" db="EMBL/GenBank/DDBJ databases">
        <title>The genome assembly and annotation of the cricket Gryllus longicercus Weissman &amp; Gray.</title>
        <authorList>
            <person name="Szrajer S."/>
            <person name="Gray D."/>
            <person name="Ylla G."/>
        </authorList>
    </citation>
    <scope>NUCLEOTIDE SEQUENCE [LARGE SCALE GENOMIC DNA]</scope>
    <source>
        <strain evidence="18">DAG 2021-001</strain>
        <tissue evidence="18">Whole body minus gut</tissue>
    </source>
</reference>
<dbReference type="Pfam" id="PF13307">
    <property type="entry name" value="Helicase_C_2"/>
    <property type="match status" value="1"/>
</dbReference>
<dbReference type="Gene3D" id="3.40.50.300">
    <property type="entry name" value="P-loop containing nucleotide triphosphate hydrolases"/>
    <property type="match status" value="3"/>
</dbReference>
<evidence type="ECO:0000256" key="10">
    <source>
        <dbReference type="ARBA" id="ARBA00023014"/>
    </source>
</evidence>
<gene>
    <name evidence="18" type="ORF">R5R35_012955</name>
</gene>
<dbReference type="GO" id="GO:0051536">
    <property type="term" value="F:iron-sulfur cluster binding"/>
    <property type="evidence" value="ECO:0007669"/>
    <property type="project" value="UniProtKB-KW"/>
</dbReference>
<dbReference type="GO" id="GO:0003677">
    <property type="term" value="F:DNA binding"/>
    <property type="evidence" value="ECO:0007669"/>
    <property type="project" value="InterPro"/>
</dbReference>
<keyword evidence="4" id="KW-0479">Metal-binding</keyword>
<feature type="compositionally biased region" description="Basic and acidic residues" evidence="16">
    <location>
        <begin position="155"/>
        <end position="164"/>
    </location>
</feature>
<dbReference type="EC" id="5.6.2.3" evidence="13"/>
<keyword evidence="19" id="KW-1185">Reference proteome</keyword>
<evidence type="ECO:0000256" key="12">
    <source>
        <dbReference type="ARBA" id="ARBA00023242"/>
    </source>
</evidence>
<keyword evidence="6" id="KW-0378">Hydrolase</keyword>
<keyword evidence="15" id="KW-0175">Coiled coil</keyword>
<comment type="subcellular location">
    <subcellularLocation>
        <location evidence="2">Nucleus</location>
    </subcellularLocation>
</comment>
<dbReference type="PANTHER" id="PTHR11472:SF41">
    <property type="entry name" value="ATP-DEPENDENT DNA HELICASE DDX11-RELATED"/>
    <property type="match status" value="1"/>
</dbReference>
<evidence type="ECO:0000256" key="5">
    <source>
        <dbReference type="ARBA" id="ARBA00022741"/>
    </source>
</evidence>
<dbReference type="GO" id="GO:0006139">
    <property type="term" value="P:nucleobase-containing compound metabolic process"/>
    <property type="evidence" value="ECO:0007669"/>
    <property type="project" value="InterPro"/>
</dbReference>